<dbReference type="PANTHER" id="PTHR47331:SF1">
    <property type="entry name" value="GAG-LIKE PROTEIN"/>
    <property type="match status" value="1"/>
</dbReference>
<evidence type="ECO:0000313" key="1">
    <source>
        <dbReference type="Proteomes" id="UP000829291"/>
    </source>
</evidence>
<gene>
    <name evidence="2" type="primary">LOC107226434</name>
</gene>
<keyword evidence="1" id="KW-1185">Reference proteome</keyword>
<name>A0A6J0C8L0_NEOLC</name>
<proteinExistence type="predicted"/>
<dbReference type="KEGG" id="nlo:107226434"/>
<sequence>MAELKNLTQARASVKGRMTRINNGITANTRPAEAKVKIKMIEEIFKLFEDVQAKIEVIKIGNKDDERASNVTQREADGERGVFKNIHFEAATKAQTTIDLEKAQEDAREQAEIQAQAQNNVEAAVGGPPRNGGRIDVKLRTLKLPEIEGDYNDSLLKDAYVSMMHTNKREALQVIGGLETSAEIYESAWELLENNYEDTKLLINTHISNLLDFTAVAKNKPATIKQLVVHVPTHLKALKTKTGKECNRDKEKRKTFEEYLTFLNERCRTLEMIDRGKIKHEAPKPATSKKQGSSVSLATVSQQNCAICNSPHAVFKCSQFLLMPVVNRIEEAKTKRCCLNCLGKGHFAQVCRASACKRCGKKHNTLLHLGQKEKPATTEESSKKTIIAHCVKGQENFKDITDISSVVSFVRKPSTQIVFSTARVTIEDANGIQQSFRVLLEPGSQSNLITEELVSRLKLPCKRRNEMISGVNQTQTTIGRIVEVKIKSMRTAYEAKIECLVLPRITKKLPQVRVDTKLIFLPENLNLADLNFHKPRES</sequence>
<dbReference type="RefSeq" id="XP_015522735.2">
    <property type="nucleotide sequence ID" value="XM_015667249.2"/>
</dbReference>
<organism evidence="2">
    <name type="scientific">Neodiprion lecontei</name>
    <name type="common">Redheaded pine sawfly</name>
    <dbReference type="NCBI Taxonomy" id="441921"/>
    <lineage>
        <taxon>Eukaryota</taxon>
        <taxon>Metazoa</taxon>
        <taxon>Ecdysozoa</taxon>
        <taxon>Arthropoda</taxon>
        <taxon>Hexapoda</taxon>
        <taxon>Insecta</taxon>
        <taxon>Pterygota</taxon>
        <taxon>Neoptera</taxon>
        <taxon>Endopterygota</taxon>
        <taxon>Hymenoptera</taxon>
        <taxon>Tenthredinoidea</taxon>
        <taxon>Diprionidae</taxon>
        <taxon>Diprioninae</taxon>
        <taxon>Neodiprion</taxon>
    </lineage>
</organism>
<dbReference type="AlphaFoldDB" id="A0A6J0C8L0"/>
<dbReference type="InterPro" id="IPR005312">
    <property type="entry name" value="DUF1759"/>
</dbReference>
<evidence type="ECO:0000313" key="2">
    <source>
        <dbReference type="RefSeq" id="XP_015522735.2"/>
    </source>
</evidence>
<dbReference type="Proteomes" id="UP000829291">
    <property type="component" value="Chromosome 6"/>
</dbReference>
<dbReference type="Pfam" id="PF03564">
    <property type="entry name" value="DUF1759"/>
    <property type="match status" value="1"/>
</dbReference>
<dbReference type="OrthoDB" id="5920040at2759"/>
<reference evidence="2" key="1">
    <citation type="submission" date="2025-08" db="UniProtKB">
        <authorList>
            <consortium name="RefSeq"/>
        </authorList>
    </citation>
    <scope>IDENTIFICATION</scope>
    <source>
        <tissue evidence="2">Thorax and Abdomen</tissue>
    </source>
</reference>
<accession>A0A6J0C8L0</accession>
<dbReference type="InParanoid" id="A0A6J0C8L0"/>
<dbReference type="PANTHER" id="PTHR47331">
    <property type="entry name" value="PHD-TYPE DOMAIN-CONTAINING PROTEIN"/>
    <property type="match status" value="1"/>
</dbReference>
<dbReference type="GeneID" id="107226434"/>
<protein>
    <submittedName>
        <fullName evidence="2">Uncharacterized protein LOC107226434</fullName>
    </submittedName>
</protein>